<accession>A0A7I8KP68</accession>
<gene>
    <name evidence="4" type="ORF">SI8410_07009776</name>
</gene>
<name>A0A7I8KP68_SPIIN</name>
<evidence type="ECO:0000313" key="4">
    <source>
        <dbReference type="EMBL" id="CAA7399106.1"/>
    </source>
</evidence>
<feature type="transmembrane region" description="Helical" evidence="2">
    <location>
        <begin position="12"/>
        <end position="35"/>
    </location>
</feature>
<keyword evidence="2" id="KW-0472">Membrane</keyword>
<dbReference type="Proteomes" id="UP000663760">
    <property type="component" value="Chromosome 7"/>
</dbReference>
<feature type="compositionally biased region" description="Polar residues" evidence="1">
    <location>
        <begin position="145"/>
        <end position="157"/>
    </location>
</feature>
<keyword evidence="2" id="KW-1133">Transmembrane helix</keyword>
<protein>
    <recommendedName>
        <fullName evidence="3">DUF4408 domain-containing protein</fullName>
    </recommendedName>
</protein>
<dbReference type="PANTHER" id="PTHR33098:SF53">
    <property type="entry name" value="OS05G0540900 PROTEIN"/>
    <property type="match status" value="1"/>
</dbReference>
<dbReference type="OrthoDB" id="776862at2759"/>
<evidence type="ECO:0000256" key="1">
    <source>
        <dbReference type="SAM" id="MobiDB-lite"/>
    </source>
</evidence>
<dbReference type="Pfam" id="PF05553">
    <property type="entry name" value="DUF761"/>
    <property type="match status" value="1"/>
</dbReference>
<feature type="compositionally biased region" description="Acidic residues" evidence="1">
    <location>
        <begin position="192"/>
        <end position="201"/>
    </location>
</feature>
<keyword evidence="5" id="KW-1185">Reference proteome</keyword>
<dbReference type="AlphaFoldDB" id="A0A7I8KP68"/>
<feature type="domain" description="DUF4408" evidence="3">
    <location>
        <begin position="47"/>
        <end position="74"/>
    </location>
</feature>
<evidence type="ECO:0000256" key="2">
    <source>
        <dbReference type="SAM" id="Phobius"/>
    </source>
</evidence>
<feature type="transmembrane region" description="Helical" evidence="2">
    <location>
        <begin position="55"/>
        <end position="74"/>
    </location>
</feature>
<feature type="compositionally biased region" description="Polar residues" evidence="1">
    <location>
        <begin position="222"/>
        <end position="236"/>
    </location>
</feature>
<keyword evidence="2" id="KW-0812">Transmembrane</keyword>
<dbReference type="Pfam" id="PF14364">
    <property type="entry name" value="DUF4408"/>
    <property type="match status" value="1"/>
</dbReference>
<dbReference type="EMBL" id="LR746270">
    <property type="protein sequence ID" value="CAA7399106.1"/>
    <property type="molecule type" value="Genomic_DNA"/>
</dbReference>
<dbReference type="InterPro" id="IPR008480">
    <property type="entry name" value="DUF761_pln"/>
</dbReference>
<organism evidence="4 5">
    <name type="scientific">Spirodela intermedia</name>
    <name type="common">Intermediate duckweed</name>
    <dbReference type="NCBI Taxonomy" id="51605"/>
    <lineage>
        <taxon>Eukaryota</taxon>
        <taxon>Viridiplantae</taxon>
        <taxon>Streptophyta</taxon>
        <taxon>Embryophyta</taxon>
        <taxon>Tracheophyta</taxon>
        <taxon>Spermatophyta</taxon>
        <taxon>Magnoliopsida</taxon>
        <taxon>Liliopsida</taxon>
        <taxon>Araceae</taxon>
        <taxon>Lemnoideae</taxon>
        <taxon>Spirodela</taxon>
    </lineage>
</organism>
<proteinExistence type="predicted"/>
<evidence type="ECO:0000259" key="3">
    <source>
        <dbReference type="Pfam" id="PF14364"/>
    </source>
</evidence>
<reference evidence="4" key="1">
    <citation type="submission" date="2020-02" db="EMBL/GenBank/DDBJ databases">
        <authorList>
            <person name="Scholz U."/>
            <person name="Mascher M."/>
            <person name="Fiebig A."/>
        </authorList>
    </citation>
    <scope>NUCLEOTIDE SEQUENCE</scope>
</reference>
<dbReference type="PANTHER" id="PTHR33098">
    <property type="entry name" value="COTTON FIBER (DUF761)"/>
    <property type="match status" value="1"/>
</dbReference>
<feature type="region of interest" description="Disordered" evidence="1">
    <location>
        <begin position="127"/>
        <end position="270"/>
    </location>
</feature>
<dbReference type="InterPro" id="IPR025520">
    <property type="entry name" value="DUF4408"/>
</dbReference>
<sequence length="307" mass="33282">MGSVDLLRSVLGIRFLGAFLLLGVASSVFLARLAVPLSQDLFFSILPQLFTSVRGYLSPPYIFVFVNFMIFIILKLPDTKNHNGGKKSSDGGAAVLPPKQPKNLLPRPSFLHASDAAPFVKDVEVESNAVAPPPPSSKGSDPAPSGQSSPSCLTTTELDGDPEVVSSISGGGVGGAVVQRSLVGGSSSPAKEEEEEEDYGSMDETWMAIMQRQTGRRHPTKNETWPVSPPVQSSVQLEPAAEPAIQRELQESETFPEPAAAEVPSADDHDEMNRQFEAFIKKVNDQMRLQSQNSTRRRFMEMVNVSR</sequence>
<evidence type="ECO:0000313" key="5">
    <source>
        <dbReference type="Proteomes" id="UP000663760"/>
    </source>
</evidence>